<keyword evidence="2" id="KW-0472">Membrane</keyword>
<keyword evidence="2" id="KW-0812">Transmembrane</keyword>
<evidence type="ECO:0000313" key="4">
    <source>
        <dbReference type="Proteomes" id="UP001178148"/>
    </source>
</evidence>
<dbReference type="Proteomes" id="UP001178148">
    <property type="component" value="Unassembled WGS sequence"/>
</dbReference>
<proteinExistence type="predicted"/>
<keyword evidence="2" id="KW-1133">Transmembrane helix</keyword>
<feature type="region of interest" description="Disordered" evidence="1">
    <location>
        <begin position="158"/>
        <end position="181"/>
    </location>
</feature>
<feature type="transmembrane region" description="Helical" evidence="2">
    <location>
        <begin position="326"/>
        <end position="349"/>
    </location>
</feature>
<gene>
    <name evidence="3" type="ORF">QS748_04580</name>
</gene>
<sequence>MTSPNNRVKLIAGNNCNKTLAITVFDPDNGGVITLYPSTDGYEVETCFSDDSVEFCSQHTIIMPQQDESCLPDNLIDHNIDCTSSDESSVDYCQQCDDMSIPKLFIKEAWGISCHYDQSNNNSINIWQDKNNASTKIVSNGWESDSYNKADIHIQKRRHNTQREYTKESKRISKAGNRGGVHGIKKRGLDTLGGMAFLDFHDGPVSYGQTKDLSRNQRHSTTKRMSYSTEKTTTAFSKTEFETSTNQETRSTKTNKFNQTVSGTKKHIYDIYFFGSNIYHKMCNAIYSCSNKCYQKINNHNPVCFYFIPPNISEHTTNDRSTSKNIVYLIGGITGTVFLGLTGCFLKFFSEAKKFYRGNEQVETIITKESVRMLTEDDKYLTNNL</sequence>
<organism evidence="3 4">
    <name type="scientific">Candidatus Endonucleibacter bathymodioli</name>
    <dbReference type="NCBI Taxonomy" id="539814"/>
    <lineage>
        <taxon>Bacteria</taxon>
        <taxon>Pseudomonadati</taxon>
        <taxon>Pseudomonadota</taxon>
        <taxon>Gammaproteobacteria</taxon>
        <taxon>Oceanospirillales</taxon>
        <taxon>Endozoicomonadaceae</taxon>
        <taxon>Candidatus Endonucleibacter</taxon>
    </lineage>
</organism>
<feature type="compositionally biased region" description="Basic and acidic residues" evidence="1">
    <location>
        <begin position="161"/>
        <end position="171"/>
    </location>
</feature>
<protein>
    <submittedName>
        <fullName evidence="3">Uncharacterized protein</fullName>
    </submittedName>
</protein>
<dbReference type="AlphaFoldDB" id="A0AA90NKY1"/>
<feature type="region of interest" description="Disordered" evidence="1">
    <location>
        <begin position="209"/>
        <end position="229"/>
    </location>
</feature>
<evidence type="ECO:0000256" key="1">
    <source>
        <dbReference type="SAM" id="MobiDB-lite"/>
    </source>
</evidence>
<name>A0AA90NKY1_9GAMM</name>
<dbReference type="EMBL" id="JASXSV010000005">
    <property type="protein sequence ID" value="MDP0588490.1"/>
    <property type="molecule type" value="Genomic_DNA"/>
</dbReference>
<comment type="caution">
    <text evidence="3">The sequence shown here is derived from an EMBL/GenBank/DDBJ whole genome shotgun (WGS) entry which is preliminary data.</text>
</comment>
<accession>A0AA90NKY1</accession>
<evidence type="ECO:0000313" key="3">
    <source>
        <dbReference type="EMBL" id="MDP0588490.1"/>
    </source>
</evidence>
<reference evidence="3 4" key="1">
    <citation type="journal article" date="2023" name="bioRxiv">
        <title>An intranuclear bacterial parasite of deep-sea mussels expresses apoptosis inhibitors acquired from its host.</title>
        <authorList>
            <person name="Gonzalez Porras M.A."/>
            <person name="Assie A."/>
            <person name="Tietjen M."/>
            <person name="Violette M."/>
            <person name="Kleiner M."/>
            <person name="Gruber-Vodicka H."/>
            <person name="Dubilier N."/>
            <person name="Leisch N."/>
        </authorList>
    </citation>
    <scope>NUCLEOTIDE SEQUENCE [LARGE SCALE GENOMIC DNA]</scope>
    <source>
        <strain evidence="3">IAP13</strain>
    </source>
</reference>
<keyword evidence="4" id="KW-1185">Reference proteome</keyword>
<evidence type="ECO:0000256" key="2">
    <source>
        <dbReference type="SAM" id="Phobius"/>
    </source>
</evidence>